<dbReference type="GO" id="GO:0006355">
    <property type="term" value="P:regulation of DNA-templated transcription"/>
    <property type="evidence" value="ECO:0007669"/>
    <property type="project" value="TreeGrafter"/>
</dbReference>
<dbReference type="STRING" id="909613.UO65_3393"/>
<proteinExistence type="predicted"/>
<comment type="caution">
    <text evidence="4">The sequence shown here is derived from an EMBL/GenBank/DDBJ whole genome shotgun (WGS) entry which is preliminary data.</text>
</comment>
<gene>
    <name evidence="4" type="ORF">UO65_3393</name>
</gene>
<dbReference type="InterPro" id="IPR011990">
    <property type="entry name" value="TPR-like_helical_dom_sf"/>
</dbReference>
<dbReference type="AlphaFoldDB" id="W7IWZ7"/>
<dbReference type="PATRIC" id="fig|909613.9.peg.3394"/>
<dbReference type="SUPFAM" id="SSF48452">
    <property type="entry name" value="TPR-like"/>
    <property type="match status" value="1"/>
</dbReference>
<accession>W7IWZ7</accession>
<dbReference type="Proteomes" id="UP000019277">
    <property type="component" value="Unassembled WGS sequence"/>
</dbReference>
<dbReference type="SMART" id="SM01043">
    <property type="entry name" value="BTAD"/>
    <property type="match status" value="1"/>
</dbReference>
<dbReference type="Gene3D" id="1.25.40.10">
    <property type="entry name" value="Tetratricopeptide repeat domain"/>
    <property type="match status" value="1"/>
</dbReference>
<dbReference type="PANTHER" id="PTHR35807">
    <property type="entry name" value="TRANSCRIPTIONAL REGULATOR REDD-RELATED"/>
    <property type="match status" value="1"/>
</dbReference>
<dbReference type="InterPro" id="IPR051677">
    <property type="entry name" value="AfsR-DnrI-RedD_regulator"/>
</dbReference>
<dbReference type="RefSeq" id="WP_063935956.1">
    <property type="nucleotide sequence ID" value="NZ_AYXG01000118.1"/>
</dbReference>
<dbReference type="Pfam" id="PF03704">
    <property type="entry name" value="BTAD"/>
    <property type="match status" value="1"/>
</dbReference>
<dbReference type="EMBL" id="AYXG01000118">
    <property type="protein sequence ID" value="EWC61337.1"/>
    <property type="molecule type" value="Genomic_DNA"/>
</dbReference>
<dbReference type="InterPro" id="IPR036388">
    <property type="entry name" value="WH-like_DNA-bd_sf"/>
</dbReference>
<dbReference type="OrthoDB" id="4017436at2"/>
<name>W7IWZ7_9PSEU</name>
<dbReference type="InterPro" id="IPR027417">
    <property type="entry name" value="P-loop_NTPase"/>
</dbReference>
<dbReference type="eggNOG" id="COG2909">
    <property type="taxonomic scope" value="Bacteria"/>
</dbReference>
<organism evidence="4 5">
    <name type="scientific">Actinokineospora spheciospongiae</name>
    <dbReference type="NCBI Taxonomy" id="909613"/>
    <lineage>
        <taxon>Bacteria</taxon>
        <taxon>Bacillati</taxon>
        <taxon>Actinomycetota</taxon>
        <taxon>Actinomycetes</taxon>
        <taxon>Pseudonocardiales</taxon>
        <taxon>Pseudonocardiaceae</taxon>
        <taxon>Actinokineospora</taxon>
    </lineage>
</organism>
<dbReference type="Gene3D" id="1.10.10.10">
    <property type="entry name" value="Winged helix-like DNA-binding domain superfamily/Winged helix DNA-binding domain"/>
    <property type="match status" value="1"/>
</dbReference>
<sequence length="1120" mass="118679">MLIRLIGLVSVTGDDGQPRHMSSAQAQVAFARLIMERAGGTERDQLADTVWPEGLPDTWASALRSLMSRVRAFMAGTVGPTETGEPPLVAQGRRYVLKLPDTAEVDVELAERAVGEAVRALGDGAHTEARRLAQSALEHLREPFLPHHEGEWVQGVRDHVDGLLQTALQAASTAAAAERDDREAVRLAEEAVRRSPLSEGAHRCLMTAHSTGGDRAEALRAYQRLRQVLADELGIDPSPETQSAYVELLGVRVGRDRARSAPGAAVPFSGRRGELAALAESWSRAEDGDCHLALVTGEPGVGKTRLATEAAGRIGRDGGLVVYGRCQPGAATAFQPITQALAEYVAATPPDSLPVLPPGPRETLAALAADPGFGARRGEAVTALADLLGALGQESLCLVVDDLDLADEGTFAVLRRVALNRAAGAAEATNGSVLLLATAGSRAAGRADARVGAAFAEFVQEADRYGKLRRVPLAGLDESDVRALSRKLVPTAAGADVPPPYRLIADTAGNAYLTVELLRWYQEGPAEPGRRLPSGVHDYAEACLAALEPGPRRFLRAAAVAGFAFELDLAADAAGHDQDEAMDALDVLVELGLVAEVIATGYGSRPVTKYRYKHDVVRRAVYEQLSETRRRWLHARFADAIERRRTGDLGLQSRALAHHRAASAEADGDTRTVQASWHAAAWAGRQGSPNEAVRLFEQALAHVPAADNELHADALTRLGLAQLAAGHRDCDQTLLDGFIQALHWHRLTIAAQAALGLADAVRTRPRLRPEAAALIDLLLRTLSRGEGPSVGGTVDDVTVGRLLARQCDLTRVTADPSVTRALHAMTGELRLLEGPDHLTWRATLAAEALTVAEAVGDTGARVVAAHHRAATADLTGDLTGRDTALAALAAAIADSDDDGEDLLAEHAVALAVTQGRLTDAAATARQLAPGGLAQRQMLIARWLVNGGRVDEATTTPGSAERALAAILRGDRGAAHLTVRALAIGAEALPTGDEWPHMVGVLALCAVELGDPNTAEAVRALLTPHTDLTCGVGYRSFVGTSSFHLGRLAVVIGEWDEAERHLSSALSQLSARRARPWMAVAQHALAQALENRNQIGDRRCAEALRTEASWTLASLGVRRYA</sequence>
<evidence type="ECO:0000256" key="1">
    <source>
        <dbReference type="ARBA" id="ARBA00023015"/>
    </source>
</evidence>
<keyword evidence="5" id="KW-1185">Reference proteome</keyword>
<reference evidence="4 5" key="1">
    <citation type="journal article" date="2014" name="Genome Announc.">
        <title>Draft Genome Sequence of the Antitrypanosomally Active Sponge-Associated Bacterium Actinokineospora sp. Strain EG49.</title>
        <authorList>
            <person name="Harjes J."/>
            <person name="Ryu T."/>
            <person name="Abdelmohsen U.R."/>
            <person name="Moitinho-Silva L."/>
            <person name="Horn H."/>
            <person name="Ravasi T."/>
            <person name="Hentschel U."/>
        </authorList>
    </citation>
    <scope>NUCLEOTIDE SEQUENCE [LARGE SCALE GENOMIC DNA]</scope>
    <source>
        <strain evidence="4 5">EG49</strain>
    </source>
</reference>
<evidence type="ECO:0000313" key="5">
    <source>
        <dbReference type="Proteomes" id="UP000019277"/>
    </source>
</evidence>
<evidence type="ECO:0000256" key="2">
    <source>
        <dbReference type="ARBA" id="ARBA00023163"/>
    </source>
</evidence>
<dbReference type="PANTHER" id="PTHR35807:SF1">
    <property type="entry name" value="TRANSCRIPTIONAL REGULATOR REDD"/>
    <property type="match status" value="1"/>
</dbReference>
<protein>
    <submittedName>
        <fullName evidence="4">Transcriptional regulator, SARP family</fullName>
    </submittedName>
</protein>
<dbReference type="Pfam" id="PF13191">
    <property type="entry name" value="AAA_16"/>
    <property type="match status" value="1"/>
</dbReference>
<dbReference type="GO" id="GO:0003677">
    <property type="term" value="F:DNA binding"/>
    <property type="evidence" value="ECO:0007669"/>
    <property type="project" value="TreeGrafter"/>
</dbReference>
<keyword evidence="2" id="KW-0804">Transcription</keyword>
<dbReference type="InterPro" id="IPR005158">
    <property type="entry name" value="BTAD"/>
</dbReference>
<dbReference type="InterPro" id="IPR041664">
    <property type="entry name" value="AAA_16"/>
</dbReference>
<dbReference type="eggNOG" id="COG3629">
    <property type="taxonomic scope" value="Bacteria"/>
</dbReference>
<keyword evidence="1" id="KW-0805">Transcription regulation</keyword>
<evidence type="ECO:0000313" key="4">
    <source>
        <dbReference type="EMBL" id="EWC61337.1"/>
    </source>
</evidence>
<evidence type="ECO:0000259" key="3">
    <source>
        <dbReference type="SMART" id="SM01043"/>
    </source>
</evidence>
<feature type="domain" description="Bacterial transcriptional activator" evidence="3">
    <location>
        <begin position="105"/>
        <end position="249"/>
    </location>
</feature>
<dbReference type="SUPFAM" id="SSF52540">
    <property type="entry name" value="P-loop containing nucleoside triphosphate hydrolases"/>
    <property type="match status" value="1"/>
</dbReference>